<keyword evidence="6" id="KW-1185">Reference proteome</keyword>
<evidence type="ECO:0000256" key="2">
    <source>
        <dbReference type="ARBA" id="ARBA00023136"/>
    </source>
</evidence>
<dbReference type="PANTHER" id="PTHR47666:SF1">
    <property type="entry name" value="PROTEIN VASCULAR ASSOCIATED DEATH 1, CHLOROPLASTIC"/>
    <property type="match status" value="1"/>
</dbReference>
<evidence type="ECO:0000256" key="1">
    <source>
        <dbReference type="ARBA" id="ARBA00004370"/>
    </source>
</evidence>
<feature type="non-terminal residue" evidence="5">
    <location>
        <position position="1"/>
    </location>
</feature>
<feature type="domain" description="VASt" evidence="4">
    <location>
        <begin position="1"/>
        <end position="84"/>
    </location>
</feature>
<keyword evidence="3" id="KW-1133">Transmembrane helix</keyword>
<name>A0A0K9Q410_ZOSMR</name>
<keyword evidence="2 3" id="KW-0472">Membrane</keyword>
<dbReference type="InterPro" id="IPR031968">
    <property type="entry name" value="VASt"/>
</dbReference>
<reference evidence="6" key="1">
    <citation type="journal article" date="2016" name="Nature">
        <title>The genome of the seagrass Zostera marina reveals angiosperm adaptation to the sea.</title>
        <authorList>
            <person name="Olsen J.L."/>
            <person name="Rouze P."/>
            <person name="Verhelst B."/>
            <person name="Lin Y.-C."/>
            <person name="Bayer T."/>
            <person name="Collen J."/>
            <person name="Dattolo E."/>
            <person name="De Paoli E."/>
            <person name="Dittami S."/>
            <person name="Maumus F."/>
            <person name="Michel G."/>
            <person name="Kersting A."/>
            <person name="Lauritano C."/>
            <person name="Lohaus R."/>
            <person name="Toepel M."/>
            <person name="Tonon T."/>
            <person name="Vanneste K."/>
            <person name="Amirebrahimi M."/>
            <person name="Brakel J."/>
            <person name="Bostroem C."/>
            <person name="Chovatia M."/>
            <person name="Grimwood J."/>
            <person name="Jenkins J.W."/>
            <person name="Jueterbock A."/>
            <person name="Mraz A."/>
            <person name="Stam W.T."/>
            <person name="Tice H."/>
            <person name="Bornberg-Bauer E."/>
            <person name="Green P.J."/>
            <person name="Pearson G.A."/>
            <person name="Procaccini G."/>
            <person name="Duarte C.M."/>
            <person name="Schmutz J."/>
            <person name="Reusch T.B.H."/>
            <person name="Van de Peer Y."/>
        </authorList>
    </citation>
    <scope>NUCLEOTIDE SEQUENCE [LARGE SCALE GENOMIC DNA]</scope>
    <source>
        <strain evidence="6">cv. Finnish</strain>
    </source>
</reference>
<comment type="caution">
    <text evidence="5">The sequence shown here is derived from an EMBL/GenBank/DDBJ whole genome shotgun (WGS) entry which is preliminary data.</text>
</comment>
<dbReference type="Proteomes" id="UP000036987">
    <property type="component" value="Unassembled WGS sequence"/>
</dbReference>
<dbReference type="OrthoDB" id="2162691at2759"/>
<comment type="subcellular location">
    <subcellularLocation>
        <location evidence="1">Membrane</location>
    </subcellularLocation>
</comment>
<evidence type="ECO:0000313" key="5">
    <source>
        <dbReference type="EMBL" id="KMZ75242.1"/>
    </source>
</evidence>
<keyword evidence="3" id="KW-0812">Transmembrane</keyword>
<dbReference type="STRING" id="29655.A0A0K9Q410"/>
<feature type="transmembrane region" description="Helical" evidence="3">
    <location>
        <begin position="172"/>
        <end position="193"/>
    </location>
</feature>
<evidence type="ECO:0000313" key="6">
    <source>
        <dbReference type="Proteomes" id="UP000036987"/>
    </source>
</evidence>
<dbReference type="PANTHER" id="PTHR47666">
    <property type="entry name" value="PROTEIN VASCULAR ASSOCIATED DEATH 1, CHLOROPLASTIC"/>
    <property type="match status" value="1"/>
</dbReference>
<proteinExistence type="predicted"/>
<dbReference type="Pfam" id="PF16016">
    <property type="entry name" value="VASt"/>
    <property type="match status" value="1"/>
</dbReference>
<organism evidence="5 6">
    <name type="scientific">Zostera marina</name>
    <name type="common">Eelgrass</name>
    <dbReference type="NCBI Taxonomy" id="29655"/>
    <lineage>
        <taxon>Eukaryota</taxon>
        <taxon>Viridiplantae</taxon>
        <taxon>Streptophyta</taxon>
        <taxon>Embryophyta</taxon>
        <taxon>Tracheophyta</taxon>
        <taxon>Spermatophyta</taxon>
        <taxon>Magnoliopsida</taxon>
        <taxon>Liliopsida</taxon>
        <taxon>Zosteraceae</taxon>
        <taxon>Zostera</taxon>
    </lineage>
</organism>
<dbReference type="GO" id="GO:0016020">
    <property type="term" value="C:membrane"/>
    <property type="evidence" value="ECO:0007669"/>
    <property type="project" value="UniProtKB-SubCell"/>
</dbReference>
<dbReference type="PROSITE" id="PS51778">
    <property type="entry name" value="VAST"/>
    <property type="match status" value="1"/>
</dbReference>
<dbReference type="EMBL" id="LFYR01000192">
    <property type="protein sequence ID" value="KMZ75242.1"/>
    <property type="molecule type" value="Genomic_DNA"/>
</dbReference>
<gene>
    <name evidence="5" type="ORF">ZOSMA_117G00600</name>
</gene>
<sequence>HLVIETSQHISDVPYCDYFHVQGIWNVEKDINDERNCTLRMYVNVAFSKKTMWKGKIEQSTRDEYQETAGFWINNARELLKKKYIEKPEVTNMPRRSISNVQDDGLTCLQNAGNISESIHLATSHTTNTWMLQSQNYNSLIRSSRITTTPIFIKDFLANISSYMKSQTQMSLIRIIVVLLVIILMQLSIIIFITRTPKVHIVPETSSWNGFDSNRQENIDWLEKRVFYLTDEMHMIEARLGRIHREYLLLSGHLRAISKFERKS</sequence>
<accession>A0A0K9Q410</accession>
<evidence type="ECO:0000256" key="3">
    <source>
        <dbReference type="SAM" id="Phobius"/>
    </source>
</evidence>
<evidence type="ECO:0000259" key="4">
    <source>
        <dbReference type="PROSITE" id="PS51778"/>
    </source>
</evidence>
<protein>
    <recommendedName>
        <fullName evidence="4">VASt domain-containing protein</fullName>
    </recommendedName>
</protein>
<dbReference type="AlphaFoldDB" id="A0A0K9Q410"/>